<feature type="non-terminal residue" evidence="1">
    <location>
        <position position="1"/>
    </location>
</feature>
<organism evidence="1">
    <name type="scientific">marine sediment metagenome</name>
    <dbReference type="NCBI Taxonomy" id="412755"/>
    <lineage>
        <taxon>unclassified sequences</taxon>
        <taxon>metagenomes</taxon>
        <taxon>ecological metagenomes</taxon>
    </lineage>
</organism>
<evidence type="ECO:0000313" key="1">
    <source>
        <dbReference type="EMBL" id="GAF94686.1"/>
    </source>
</evidence>
<sequence>TMNGCPASGRYTELGDNALVLWHGTSAARAAQIAKFGLFHKRGVWTALEPKIAHRFSRSRARQYGAGSATVVLLLDKRDVAEGTHYDHETPEVLRFYAALPARSIEYLLWDDRIEFLGESKANWPKPWGVARFKKKAGRWVPLSRSPVRFDHQQSYSSLDEWLHLSIRRILSTLGSASTIEVFSSLYSTIDPWEALEHEAVFRALERLSEPPKLRGGVRQYSLASEPDE</sequence>
<dbReference type="EMBL" id="BARS01015815">
    <property type="protein sequence ID" value="GAF94686.1"/>
    <property type="molecule type" value="Genomic_DNA"/>
</dbReference>
<name>X0U5R1_9ZZZZ</name>
<gene>
    <name evidence="1" type="ORF">S01H1_26114</name>
</gene>
<dbReference type="AlphaFoldDB" id="X0U5R1"/>
<protein>
    <submittedName>
        <fullName evidence="1">Uncharacterized protein</fullName>
    </submittedName>
</protein>
<proteinExistence type="predicted"/>
<reference evidence="1" key="1">
    <citation type="journal article" date="2014" name="Front. Microbiol.">
        <title>High frequency of phylogenetically diverse reductive dehalogenase-homologous genes in deep subseafloor sedimentary metagenomes.</title>
        <authorList>
            <person name="Kawai M."/>
            <person name="Futagami T."/>
            <person name="Toyoda A."/>
            <person name="Takaki Y."/>
            <person name="Nishi S."/>
            <person name="Hori S."/>
            <person name="Arai W."/>
            <person name="Tsubouchi T."/>
            <person name="Morono Y."/>
            <person name="Uchiyama I."/>
            <person name="Ito T."/>
            <person name="Fujiyama A."/>
            <person name="Inagaki F."/>
            <person name="Takami H."/>
        </authorList>
    </citation>
    <scope>NUCLEOTIDE SEQUENCE</scope>
    <source>
        <strain evidence="1">Expedition CK06-06</strain>
    </source>
</reference>
<accession>X0U5R1</accession>
<comment type="caution">
    <text evidence="1">The sequence shown here is derived from an EMBL/GenBank/DDBJ whole genome shotgun (WGS) entry which is preliminary data.</text>
</comment>